<reference evidence="2 3" key="1">
    <citation type="submission" date="2016-11" db="EMBL/GenBank/DDBJ databases">
        <authorList>
            <person name="Jaros S."/>
            <person name="Januszkiewicz K."/>
            <person name="Wedrychowicz H."/>
        </authorList>
    </citation>
    <scope>NUCLEOTIDE SEQUENCE [LARGE SCALE GENOMIC DNA]</scope>
    <source>
        <strain evidence="2 3">DSM 46144</strain>
    </source>
</reference>
<evidence type="ECO:0000313" key="3">
    <source>
        <dbReference type="Proteomes" id="UP000184440"/>
    </source>
</evidence>
<evidence type="ECO:0000313" key="2">
    <source>
        <dbReference type="EMBL" id="SHN39174.1"/>
    </source>
</evidence>
<evidence type="ECO:0000259" key="1">
    <source>
        <dbReference type="SMART" id="SM00382"/>
    </source>
</evidence>
<proteinExistence type="predicted"/>
<dbReference type="SUPFAM" id="SSF52540">
    <property type="entry name" value="P-loop containing nucleoside triphosphate hydrolases"/>
    <property type="match status" value="1"/>
</dbReference>
<dbReference type="Gene3D" id="3.40.50.300">
    <property type="entry name" value="P-loop containing nucleotide triphosphate hydrolases"/>
    <property type="match status" value="1"/>
</dbReference>
<sequence length="1015" mass="111017">MGLTYADAVLLLGGRQSKVVSALDALAGGALLAASAGGSALALSLFDAKGELARLSGSLVTGLSERVSGLSRFERSERLAAAHAIVVLSAYFEELAAAPMPFAVEEMRLSTLDQLSLAGSPSDSDRRNHVAAALLRADVPLPGPDQSYEATLEALRACYRSLSGAVAGFVRGLAIWDGLNDTEKAACTSELTDALPARALVRYEDRVRQLALDCPEVGLWLNLVDHQATRVVVRQGFDRLEQTLLALATGRLPDERRDALTRAYRADLDRAIASTGDIPDGLRLPSLLAGYVTPRFRAVRAWRDGQIAQESWWDDVPVRNDFEDFLAGFLTTPAATEAPLLVLGQPGSGKSVLTRMLAGSLPAGEFLVVRVVLRDVPADADLQAQIEDAIRAATGEELPWPALARTADGALGVVILDGFDELLQATGVSQSDYLQRVAAFQQREADQGRPVAVLVTTRTAVADRARPVTGMVAVRLEPFGESQVARWLEIWNGHNALALADREPLTAETLLAHGELASQPLLLLMLALYDAESDALRSADQLHTAELYERLLIRFVERELEKAGTYPDDSHAIEQELTRLAVVAFAMFNRGQQWVTGAELDADLAALLPEPPSAEVPGRSLRARLTAADVVVGRFFFVHEARATRDDTRLRTYEFLHATFGEYLVARLVTRELDELIDAVRHAARRGRFPLADDALLYALLSFAPLTSRATTAAFVSERLRTLDDASRQTLRDVLLGLFRRSLDARHDDRHRDYQPWQASLPARCATYSANLVLLTVLAAGEVTSDELFPDSDSPVDGWRDLALLWRSQVRLWGTVAESLAVERGRVDDRRQVRVRARANPADRGDVWILDPRWFHDLGPSTTALWFVGYQSDEVVAGTTFAAAQGLDTLVHALAPLFDTLGTAALNTFVDPAKEDALRHYLAQAPERVAVRVPRVPVSGLHALLTLWLVRCEIASVDELIAAYVACLPFAHDAPLRGFPVGQRFRDVVTTMFVEDQARLPPDFIAVVRNYLDLR</sequence>
<protein>
    <recommendedName>
        <fullName evidence="1">AAA+ ATPase domain-containing protein</fullName>
    </recommendedName>
</protein>
<keyword evidence="3" id="KW-1185">Reference proteome</keyword>
<gene>
    <name evidence="2" type="ORF">SAMN05443668_106214</name>
</gene>
<accession>A0A1M7R3D4</accession>
<dbReference type="Pfam" id="PF22738">
    <property type="entry name" value="NNH7"/>
    <property type="match status" value="1"/>
</dbReference>
<organism evidence="2 3">
    <name type="scientific">Cryptosporangium aurantiacum</name>
    <dbReference type="NCBI Taxonomy" id="134849"/>
    <lineage>
        <taxon>Bacteria</taxon>
        <taxon>Bacillati</taxon>
        <taxon>Actinomycetota</taxon>
        <taxon>Actinomycetes</taxon>
        <taxon>Cryptosporangiales</taxon>
        <taxon>Cryptosporangiaceae</taxon>
        <taxon>Cryptosporangium</taxon>
    </lineage>
</organism>
<feature type="domain" description="AAA+ ATPase" evidence="1">
    <location>
        <begin position="336"/>
        <end position="475"/>
    </location>
</feature>
<dbReference type="SMART" id="SM00382">
    <property type="entry name" value="AAA"/>
    <property type="match status" value="1"/>
</dbReference>
<dbReference type="Proteomes" id="UP000184440">
    <property type="component" value="Unassembled WGS sequence"/>
</dbReference>
<dbReference type="RefSeq" id="WP_073259542.1">
    <property type="nucleotide sequence ID" value="NZ_FRCS01000006.1"/>
</dbReference>
<dbReference type="OrthoDB" id="419933at2"/>
<dbReference type="STRING" id="134849.SAMN05443668_106214"/>
<dbReference type="InterPro" id="IPR003593">
    <property type="entry name" value="AAA+_ATPase"/>
</dbReference>
<name>A0A1M7R3D4_9ACTN</name>
<dbReference type="EMBL" id="FRCS01000006">
    <property type="protein sequence ID" value="SHN39174.1"/>
    <property type="molecule type" value="Genomic_DNA"/>
</dbReference>
<dbReference type="AlphaFoldDB" id="A0A1M7R3D4"/>
<dbReference type="InterPro" id="IPR054567">
    <property type="entry name" value="NNH7"/>
</dbReference>
<dbReference type="InterPro" id="IPR027417">
    <property type="entry name" value="P-loop_NTPase"/>
</dbReference>